<dbReference type="AlphaFoldDB" id="A0A2K3NRS7"/>
<organism evidence="2 3">
    <name type="scientific">Trifolium pratense</name>
    <name type="common">Red clover</name>
    <dbReference type="NCBI Taxonomy" id="57577"/>
    <lineage>
        <taxon>Eukaryota</taxon>
        <taxon>Viridiplantae</taxon>
        <taxon>Streptophyta</taxon>
        <taxon>Embryophyta</taxon>
        <taxon>Tracheophyta</taxon>
        <taxon>Spermatophyta</taxon>
        <taxon>Magnoliopsida</taxon>
        <taxon>eudicotyledons</taxon>
        <taxon>Gunneridae</taxon>
        <taxon>Pentapetalae</taxon>
        <taxon>rosids</taxon>
        <taxon>fabids</taxon>
        <taxon>Fabales</taxon>
        <taxon>Fabaceae</taxon>
        <taxon>Papilionoideae</taxon>
        <taxon>50 kb inversion clade</taxon>
        <taxon>NPAAA clade</taxon>
        <taxon>Hologalegina</taxon>
        <taxon>IRL clade</taxon>
        <taxon>Trifolieae</taxon>
        <taxon>Trifolium</taxon>
    </lineage>
</organism>
<dbReference type="InterPro" id="IPR044618">
    <property type="entry name" value="NdhT-like"/>
</dbReference>
<dbReference type="PANTHER" id="PTHR45283:SF1">
    <property type="entry name" value="NAD(P)H-QUINONE OXIDOREDUCTASE SUBUNIT T, CHLOROPLASTIC"/>
    <property type="match status" value="1"/>
</dbReference>
<evidence type="ECO:0000313" key="3">
    <source>
        <dbReference type="Proteomes" id="UP000236291"/>
    </source>
</evidence>
<feature type="region of interest" description="Disordered" evidence="1">
    <location>
        <begin position="71"/>
        <end position="90"/>
    </location>
</feature>
<protein>
    <submittedName>
        <fullName evidence="2">DnaJ subfamily b member 14-like protein</fullName>
    </submittedName>
</protein>
<evidence type="ECO:0000313" key="2">
    <source>
        <dbReference type="EMBL" id="PNY05727.1"/>
    </source>
</evidence>
<gene>
    <name evidence="2" type="ORF">L195_g002182</name>
</gene>
<dbReference type="EMBL" id="ASHM01000945">
    <property type="protein sequence ID" value="PNY05727.1"/>
    <property type="molecule type" value="Genomic_DNA"/>
</dbReference>
<reference evidence="2 3" key="1">
    <citation type="journal article" date="2014" name="Am. J. Bot.">
        <title>Genome assembly and annotation for red clover (Trifolium pratense; Fabaceae).</title>
        <authorList>
            <person name="Istvanek J."/>
            <person name="Jaros M."/>
            <person name="Krenek A."/>
            <person name="Repkova J."/>
        </authorList>
    </citation>
    <scope>NUCLEOTIDE SEQUENCE [LARGE SCALE GENOMIC DNA]</scope>
    <source>
        <strain evidence="3">cv. Tatra</strain>
        <tissue evidence="2">Young leaves</tissue>
    </source>
</reference>
<dbReference type="STRING" id="57577.A0A2K3NRS7"/>
<sequence>MASTTTPSPQILLFNPILGNIKTIKGVRFFRITKSTNSHYSLQVHASKDSQGPQKAPSGVDTRIHWENEDEGWIGGSTKQKQTNEDVKQPKKLLGEDFADLLSFQGSHYE</sequence>
<dbReference type="PANTHER" id="PTHR45283">
    <property type="entry name" value="NAD(P)H-QUINONE OXIDOREDUCTASE SUBUNIT T, CHLOROPLASTIC"/>
    <property type="match status" value="1"/>
</dbReference>
<accession>A0A2K3NRS7</accession>
<evidence type="ECO:0000256" key="1">
    <source>
        <dbReference type="SAM" id="MobiDB-lite"/>
    </source>
</evidence>
<reference evidence="2 3" key="2">
    <citation type="journal article" date="2017" name="Front. Plant Sci.">
        <title>Gene Classification and Mining of Molecular Markers Useful in Red Clover (Trifolium pratense) Breeding.</title>
        <authorList>
            <person name="Istvanek J."/>
            <person name="Dluhosova J."/>
            <person name="Dluhos P."/>
            <person name="Patkova L."/>
            <person name="Nedelnik J."/>
            <person name="Repkova J."/>
        </authorList>
    </citation>
    <scope>NUCLEOTIDE SEQUENCE [LARGE SCALE GENOMIC DNA]</scope>
    <source>
        <strain evidence="3">cv. Tatra</strain>
        <tissue evidence="2">Young leaves</tissue>
    </source>
</reference>
<proteinExistence type="predicted"/>
<dbReference type="Proteomes" id="UP000236291">
    <property type="component" value="Unassembled WGS sequence"/>
</dbReference>
<name>A0A2K3NRS7_TRIPR</name>
<comment type="caution">
    <text evidence="2">The sequence shown here is derived from an EMBL/GenBank/DDBJ whole genome shotgun (WGS) entry which is preliminary data.</text>
</comment>